<evidence type="ECO:0000313" key="2">
    <source>
        <dbReference type="Proteomes" id="UP000299102"/>
    </source>
</evidence>
<keyword evidence="2" id="KW-1185">Reference proteome</keyword>
<protein>
    <submittedName>
        <fullName evidence="1">Uncharacterized protein</fullName>
    </submittedName>
</protein>
<dbReference type="AlphaFoldDB" id="A0A4C1TI60"/>
<proteinExistence type="predicted"/>
<accession>A0A4C1TI60</accession>
<dbReference type="Proteomes" id="UP000299102">
    <property type="component" value="Unassembled WGS sequence"/>
</dbReference>
<comment type="caution">
    <text evidence="1">The sequence shown here is derived from an EMBL/GenBank/DDBJ whole genome shotgun (WGS) entry which is preliminary data.</text>
</comment>
<organism evidence="1 2">
    <name type="scientific">Eumeta variegata</name>
    <name type="common">Bagworm moth</name>
    <name type="synonym">Eumeta japonica</name>
    <dbReference type="NCBI Taxonomy" id="151549"/>
    <lineage>
        <taxon>Eukaryota</taxon>
        <taxon>Metazoa</taxon>
        <taxon>Ecdysozoa</taxon>
        <taxon>Arthropoda</taxon>
        <taxon>Hexapoda</taxon>
        <taxon>Insecta</taxon>
        <taxon>Pterygota</taxon>
        <taxon>Neoptera</taxon>
        <taxon>Endopterygota</taxon>
        <taxon>Lepidoptera</taxon>
        <taxon>Glossata</taxon>
        <taxon>Ditrysia</taxon>
        <taxon>Tineoidea</taxon>
        <taxon>Psychidae</taxon>
        <taxon>Oiketicinae</taxon>
        <taxon>Eumeta</taxon>
    </lineage>
</organism>
<gene>
    <name evidence="1" type="ORF">EVAR_8021_1</name>
</gene>
<reference evidence="1 2" key="1">
    <citation type="journal article" date="2019" name="Commun. Biol.">
        <title>The bagworm genome reveals a unique fibroin gene that provides high tensile strength.</title>
        <authorList>
            <person name="Kono N."/>
            <person name="Nakamura H."/>
            <person name="Ohtoshi R."/>
            <person name="Tomita M."/>
            <person name="Numata K."/>
            <person name="Arakawa K."/>
        </authorList>
    </citation>
    <scope>NUCLEOTIDE SEQUENCE [LARGE SCALE GENOMIC DNA]</scope>
</reference>
<name>A0A4C1TI60_EUMVA</name>
<dbReference type="EMBL" id="BGZK01000059">
    <property type="protein sequence ID" value="GBP13805.1"/>
    <property type="molecule type" value="Genomic_DNA"/>
</dbReference>
<evidence type="ECO:0000313" key="1">
    <source>
        <dbReference type="EMBL" id="GBP13805.1"/>
    </source>
</evidence>
<sequence>MSVVVGLLQPFSTTGAGMSLWLGSGLRLVGEHAPTGHMISDFYLPYSACLDWRFIPFRGGRYRELISTGQFIVLRRQVVESLAIMLFLTYHPSPAIIRSTIFCWAWSLRRCCSEDRAVQHRSDGSGYNNYILLFVPS</sequence>